<comment type="caution">
    <text evidence="9">The sequence shown here is derived from an EMBL/GenBank/DDBJ whole genome shotgun (WGS) entry which is preliminary data.</text>
</comment>
<feature type="transmembrane region" description="Helical" evidence="8">
    <location>
        <begin position="47"/>
        <end position="68"/>
    </location>
</feature>
<organism evidence="9 10">
    <name type="scientific">Trichloromonas acetexigens</name>
    <dbReference type="NCBI Taxonomy" id="38815"/>
    <lineage>
        <taxon>Bacteria</taxon>
        <taxon>Pseudomonadati</taxon>
        <taxon>Thermodesulfobacteriota</taxon>
        <taxon>Desulfuromonadia</taxon>
        <taxon>Desulfuromonadales</taxon>
        <taxon>Trichloromonadaceae</taxon>
        <taxon>Trichloromonas</taxon>
    </lineage>
</organism>
<gene>
    <name evidence="9" type="ORF">FL622_14925</name>
</gene>
<dbReference type="PANTHER" id="PTHR21716">
    <property type="entry name" value="TRANSMEMBRANE PROTEIN"/>
    <property type="match status" value="1"/>
</dbReference>
<evidence type="ECO:0000256" key="3">
    <source>
        <dbReference type="ARBA" id="ARBA00022448"/>
    </source>
</evidence>
<evidence type="ECO:0000256" key="1">
    <source>
        <dbReference type="ARBA" id="ARBA00004651"/>
    </source>
</evidence>
<evidence type="ECO:0000256" key="6">
    <source>
        <dbReference type="ARBA" id="ARBA00022989"/>
    </source>
</evidence>
<feature type="transmembrane region" description="Helical" evidence="8">
    <location>
        <begin position="80"/>
        <end position="98"/>
    </location>
</feature>
<dbReference type="GO" id="GO:0005886">
    <property type="term" value="C:plasma membrane"/>
    <property type="evidence" value="ECO:0007669"/>
    <property type="project" value="UniProtKB-SubCell"/>
</dbReference>
<evidence type="ECO:0000256" key="5">
    <source>
        <dbReference type="ARBA" id="ARBA00022692"/>
    </source>
</evidence>
<feature type="transmembrane region" description="Helical" evidence="8">
    <location>
        <begin position="165"/>
        <end position="183"/>
    </location>
</feature>
<comment type="subcellular location">
    <subcellularLocation>
        <location evidence="1">Cell membrane</location>
        <topology evidence="1">Multi-pass membrane protein</topology>
    </subcellularLocation>
</comment>
<comment type="similarity">
    <text evidence="2">Belongs to the autoinducer-2 exporter (AI-2E) (TC 2.A.86) family.</text>
</comment>
<keyword evidence="4" id="KW-1003">Cell membrane</keyword>
<evidence type="ECO:0000256" key="2">
    <source>
        <dbReference type="ARBA" id="ARBA00009773"/>
    </source>
</evidence>
<dbReference type="OrthoDB" id="1010875at2"/>
<sequence length="374" mass="41754">MTPKTELTRVHLLLFFFVLAAGIAVGLSLFSSASTFLDLIRTATSGLFLPLLLSLIASFLLGPIVAFIERENISRTLSIFLVYLLVAILLLLAAGWLSPHWQEMWISLRTDLPRYTAKFITLLRDAQENLQSRFPYIESYDLTGRARTLAEQFVAQILVGTPKSALRIGSLLILVPIFTFFFLRDGNLILRTCVSLSPNRYFEMVHDLSSVISRQMADFIRGRLLEAFIIGLVVTIGLSFTDIRYTPILGIFAGITNLIPYVGPLVGMVPGILIALVDLGMGGQFWWIVIVYFLIAQIIVDNFILIPILISRYSNLHPLWVLLAIIMGGKLYGVLGMIIGVPVASIIKIALLEIRHYRNTFALPDTAQDLDRPT</sequence>
<dbReference type="InterPro" id="IPR002549">
    <property type="entry name" value="AI-2E-like"/>
</dbReference>
<keyword evidence="10" id="KW-1185">Reference proteome</keyword>
<accession>A0A550J6X7</accession>
<dbReference type="AlphaFoldDB" id="A0A550J6X7"/>
<evidence type="ECO:0000256" key="8">
    <source>
        <dbReference type="SAM" id="Phobius"/>
    </source>
</evidence>
<evidence type="ECO:0000256" key="4">
    <source>
        <dbReference type="ARBA" id="ARBA00022475"/>
    </source>
</evidence>
<dbReference type="PANTHER" id="PTHR21716:SF53">
    <property type="entry name" value="PERMEASE PERM-RELATED"/>
    <property type="match status" value="1"/>
</dbReference>
<dbReference type="GO" id="GO:0055085">
    <property type="term" value="P:transmembrane transport"/>
    <property type="evidence" value="ECO:0007669"/>
    <property type="project" value="TreeGrafter"/>
</dbReference>
<feature type="transmembrane region" description="Helical" evidence="8">
    <location>
        <begin position="286"/>
        <end position="311"/>
    </location>
</feature>
<dbReference type="RefSeq" id="WP_092054369.1">
    <property type="nucleotide sequence ID" value="NZ_FOJJ01000005.1"/>
</dbReference>
<evidence type="ECO:0000256" key="7">
    <source>
        <dbReference type="ARBA" id="ARBA00023136"/>
    </source>
</evidence>
<keyword evidence="6 8" id="KW-1133">Transmembrane helix</keyword>
<evidence type="ECO:0000313" key="9">
    <source>
        <dbReference type="EMBL" id="TRO78975.1"/>
    </source>
</evidence>
<keyword evidence="3" id="KW-0813">Transport</keyword>
<reference evidence="9 10" key="1">
    <citation type="submission" date="2019-07" db="EMBL/GenBank/DDBJ databases">
        <title>Insights of Desulfuromonas acetexigens electromicrobiology.</title>
        <authorList>
            <person name="Katuri K."/>
            <person name="Sapireddy V."/>
            <person name="Shaw D.R."/>
            <person name="Saikaly P."/>
        </authorList>
    </citation>
    <scope>NUCLEOTIDE SEQUENCE [LARGE SCALE GENOMIC DNA]</scope>
    <source>
        <strain evidence="9 10">2873</strain>
    </source>
</reference>
<proteinExistence type="inferred from homology"/>
<dbReference type="EMBL" id="VJVV01000013">
    <property type="protein sequence ID" value="TRO78975.1"/>
    <property type="molecule type" value="Genomic_DNA"/>
</dbReference>
<protein>
    <submittedName>
        <fullName evidence="9">AI-2E family transporter</fullName>
    </submittedName>
</protein>
<feature type="transmembrane region" description="Helical" evidence="8">
    <location>
        <begin position="261"/>
        <end position="279"/>
    </location>
</feature>
<dbReference type="Proteomes" id="UP000317155">
    <property type="component" value="Unassembled WGS sequence"/>
</dbReference>
<dbReference type="Pfam" id="PF01594">
    <property type="entry name" value="AI-2E_transport"/>
    <property type="match status" value="1"/>
</dbReference>
<evidence type="ECO:0000313" key="10">
    <source>
        <dbReference type="Proteomes" id="UP000317155"/>
    </source>
</evidence>
<keyword evidence="7 8" id="KW-0472">Membrane</keyword>
<feature type="transmembrane region" description="Helical" evidence="8">
    <location>
        <begin position="12"/>
        <end position="35"/>
    </location>
</feature>
<name>A0A550J6X7_9BACT</name>
<keyword evidence="5 8" id="KW-0812">Transmembrane</keyword>
<feature type="transmembrane region" description="Helical" evidence="8">
    <location>
        <begin position="224"/>
        <end position="241"/>
    </location>
</feature>